<proteinExistence type="predicted"/>
<dbReference type="PANTHER" id="PTHR35385">
    <property type="entry name" value="PROTEIN B, PUTATIVE-RELATED-RELATED"/>
    <property type="match status" value="1"/>
</dbReference>
<comment type="caution">
    <text evidence="1">The sequence shown here is derived from an EMBL/GenBank/DDBJ whole genome shotgun (WGS) entry which is preliminary data.</text>
</comment>
<reference evidence="1 2" key="1">
    <citation type="submission" date="2021-06" db="EMBL/GenBank/DDBJ databases">
        <authorList>
            <person name="Kallberg Y."/>
            <person name="Tangrot J."/>
            <person name="Rosling A."/>
        </authorList>
    </citation>
    <scope>NUCLEOTIDE SEQUENCE [LARGE SCALE GENOMIC DNA]</scope>
    <source>
        <strain evidence="1 2">120-4 pot B 10/14</strain>
    </source>
</reference>
<protein>
    <submittedName>
        <fullName evidence="1">44629_t:CDS:1</fullName>
    </submittedName>
</protein>
<keyword evidence="2" id="KW-1185">Reference proteome</keyword>
<dbReference type="Proteomes" id="UP000789901">
    <property type="component" value="Unassembled WGS sequence"/>
</dbReference>
<dbReference type="EMBL" id="CAJVQB010011773">
    <property type="protein sequence ID" value="CAG8750290.1"/>
    <property type="molecule type" value="Genomic_DNA"/>
</dbReference>
<name>A0ABN7VBS4_GIGMA</name>
<evidence type="ECO:0000313" key="2">
    <source>
        <dbReference type="Proteomes" id="UP000789901"/>
    </source>
</evidence>
<accession>A0ABN7VBS4</accession>
<organism evidence="1 2">
    <name type="scientific">Gigaspora margarita</name>
    <dbReference type="NCBI Taxonomy" id="4874"/>
    <lineage>
        <taxon>Eukaryota</taxon>
        <taxon>Fungi</taxon>
        <taxon>Fungi incertae sedis</taxon>
        <taxon>Mucoromycota</taxon>
        <taxon>Glomeromycotina</taxon>
        <taxon>Glomeromycetes</taxon>
        <taxon>Diversisporales</taxon>
        <taxon>Gigasporaceae</taxon>
        <taxon>Gigaspora</taxon>
    </lineage>
</organism>
<evidence type="ECO:0000313" key="1">
    <source>
        <dbReference type="EMBL" id="CAG8750290.1"/>
    </source>
</evidence>
<dbReference type="PANTHER" id="PTHR35385:SF2">
    <property type="entry name" value="PROTEIN B, PUTATIVE-RELATED"/>
    <property type="match status" value="1"/>
</dbReference>
<gene>
    <name evidence="1" type="ORF">GMARGA_LOCUS16309</name>
</gene>
<sequence length="188" mass="21510">MIYLHASNDQELLQLLAKHAQNPDYGFVLNLFQQYRDKHLGEQYSITIFQHLKHEVDNYNNSGQGHAILQEYNSQLSNEFILYIVTNLMSHVHEKIRQLGELCYVDALVSFEPLNTSITLFYTSCIVGALPLGLIITSNKLEITLEKGFTLLKEPLPQHAFFNCGSNTGPMIFFTNDSRAKQNVLRKC</sequence>